<dbReference type="SUPFAM" id="SSF52540">
    <property type="entry name" value="P-loop containing nucleoside triphosphate hydrolases"/>
    <property type="match status" value="1"/>
</dbReference>
<feature type="region of interest" description="Disordered" evidence="1">
    <location>
        <begin position="451"/>
        <end position="474"/>
    </location>
</feature>
<feature type="domain" description="PD-(D/E)XK endonuclease-like" evidence="2">
    <location>
        <begin position="480"/>
        <end position="687"/>
    </location>
</feature>
<evidence type="ECO:0000259" key="2">
    <source>
        <dbReference type="Pfam" id="PF12705"/>
    </source>
</evidence>
<dbReference type="GeneID" id="69118001"/>
<protein>
    <submittedName>
        <fullName evidence="3">PD-(D/E)XK nuclease family protein</fullName>
    </submittedName>
</protein>
<dbReference type="InterPro" id="IPR038726">
    <property type="entry name" value="PDDEXK_AddAB-type"/>
</dbReference>
<gene>
    <name evidence="3" type="ORF">ACFOKC_14735</name>
</gene>
<organism evidence="3 4">
    <name type="scientific">Halobacterium litoreum</name>
    <dbReference type="NCBI Taxonomy" id="2039234"/>
    <lineage>
        <taxon>Archaea</taxon>
        <taxon>Methanobacteriati</taxon>
        <taxon>Methanobacteriota</taxon>
        <taxon>Stenosarchaea group</taxon>
        <taxon>Halobacteria</taxon>
        <taxon>Halobacteriales</taxon>
        <taxon>Halobacteriaceae</taxon>
        <taxon>Halobacterium</taxon>
    </lineage>
</organism>
<evidence type="ECO:0000313" key="3">
    <source>
        <dbReference type="EMBL" id="MFC3478985.1"/>
    </source>
</evidence>
<dbReference type="AlphaFoldDB" id="A0ABD5NIR3"/>
<evidence type="ECO:0000313" key="4">
    <source>
        <dbReference type="Proteomes" id="UP001595660"/>
    </source>
</evidence>
<accession>A0ABD5NIR3</accession>
<keyword evidence="4" id="KW-1185">Reference proteome</keyword>
<dbReference type="EMBL" id="JBHRWN010000002">
    <property type="protein sequence ID" value="MFC3478985.1"/>
    <property type="molecule type" value="Genomic_DNA"/>
</dbReference>
<dbReference type="Proteomes" id="UP001595660">
    <property type="component" value="Unassembled WGS sequence"/>
</dbReference>
<evidence type="ECO:0000256" key="1">
    <source>
        <dbReference type="SAM" id="MobiDB-lite"/>
    </source>
</evidence>
<reference evidence="3 4" key="1">
    <citation type="journal article" date="2019" name="Int. J. Syst. Evol. Microbiol.">
        <title>The Global Catalogue of Microorganisms (GCM) 10K type strain sequencing project: providing services to taxonomists for standard genome sequencing and annotation.</title>
        <authorList>
            <consortium name="The Broad Institute Genomics Platform"/>
            <consortium name="The Broad Institute Genome Sequencing Center for Infectious Disease"/>
            <person name="Wu L."/>
            <person name="Ma J."/>
        </authorList>
    </citation>
    <scope>NUCLEOTIDE SEQUENCE [LARGE SCALE GENOMIC DNA]</scope>
    <source>
        <strain evidence="3 4">CGMCC 1.12562</strain>
    </source>
</reference>
<dbReference type="Pfam" id="PF12705">
    <property type="entry name" value="PDDEXK_1"/>
    <property type="match status" value="1"/>
</dbReference>
<name>A0ABD5NIR3_9EURY</name>
<dbReference type="RefSeq" id="WP_232569395.1">
    <property type="nucleotide sequence ID" value="NZ_CP089466.1"/>
</dbReference>
<sequence length="863" mass="97999">MSFQRAKPIDDLYDDVADYDLVVVPDAPLASALNRRLEHPHLGTFATTPRRIAAGRKETAEDRLAFLELVEHTDLGWKASAYAIGNILQCWEHQASIESILDYPAYADATTREAVDYIRDLDTTSSALTDYRIDDSQEVAVVGIDQLTALERSILPDDYDTYSPFVDDTFDYPPFQIFNSPTDIVDTVVDNIDATTADEVAVVLDAQSQYSTLVESALEAADIPFYGGPGFTDDPDHRAFIQLLRTAHAGTDTRVRDIRPLLTRFDRAPSVEHDQKRFRDTSEDAVAWLRDLADTVVEGTFGDALSVYEREADQELTAFREELEELGIHDEPVTERSVDNLTFYLDAYEVPVDRDNDGVLLADATAAAYVDRPLVFHLGLDDSWTQTPPQRPWVDETAQYTRTIDDFQLLLQSGASRHYLVTDTEGGTPVTPCLYFEELLDEDFDQFSDLDSERHTRQTSSEKAGFETDGRSQNTEEIATVSQSSLNTYVNSPRDYYFDRLLDSPDQERFREGTLFHDFAEFYVNHPEFVDDDTVADVVDHMVEETGALASSIDEATRRTRYRVGVETVVEYLDETMPETDTFLSPTSNWGENTFAERYGRPADAPTTERWFENHDLHIEGKIDLVAGPHELVDHKSRSSRNRPAKVVRNASVDDLSDTPNFQALLYLTHWRSENPGERLDFTLFQFLATLDDAITGESDLEECLTTVTYYPYSFPVFAQSQEAYARLSDEAGGDGRKTLSKASYDDYFEAFDTTDFPNTRDKNELLESEFADELTSIMEDAVGDFKYVRNGCKQLLRQLDRIHRRNFFAGDVDAFESFVETQLDVLNARRRGEERFPIEGPAGEPSYRRVDHRDLLLEGHHD</sequence>
<dbReference type="InterPro" id="IPR027417">
    <property type="entry name" value="P-loop_NTPase"/>
</dbReference>
<proteinExistence type="predicted"/>
<comment type="caution">
    <text evidence="3">The sequence shown here is derived from an EMBL/GenBank/DDBJ whole genome shotgun (WGS) entry which is preliminary data.</text>
</comment>